<dbReference type="Proteomes" id="UP001367508">
    <property type="component" value="Unassembled WGS sequence"/>
</dbReference>
<reference evidence="2 3" key="1">
    <citation type="submission" date="2024-01" db="EMBL/GenBank/DDBJ databases">
        <title>The genomes of 5 underutilized Papilionoideae crops provide insights into root nodulation and disease resistanc.</title>
        <authorList>
            <person name="Jiang F."/>
        </authorList>
    </citation>
    <scope>NUCLEOTIDE SEQUENCE [LARGE SCALE GENOMIC DNA]</scope>
    <source>
        <strain evidence="2">LVBAO_FW01</strain>
        <tissue evidence="2">Leaves</tissue>
    </source>
</reference>
<proteinExistence type="predicted"/>
<keyword evidence="1" id="KW-0472">Membrane</keyword>
<name>A0AAN9MY36_CANGL</name>
<gene>
    <name evidence="2" type="ORF">VNO77_05306</name>
</gene>
<keyword evidence="1" id="KW-1133">Transmembrane helix</keyword>
<feature type="transmembrane region" description="Helical" evidence="1">
    <location>
        <begin position="58"/>
        <end position="84"/>
    </location>
</feature>
<evidence type="ECO:0000313" key="3">
    <source>
        <dbReference type="Proteomes" id="UP001367508"/>
    </source>
</evidence>
<keyword evidence="1" id="KW-0812">Transmembrane</keyword>
<feature type="transmembrane region" description="Helical" evidence="1">
    <location>
        <begin position="25"/>
        <end position="46"/>
    </location>
</feature>
<evidence type="ECO:0000256" key="1">
    <source>
        <dbReference type="SAM" id="Phobius"/>
    </source>
</evidence>
<dbReference type="AlphaFoldDB" id="A0AAN9MY36"/>
<protein>
    <submittedName>
        <fullName evidence="2">Uncharacterized protein</fullName>
    </submittedName>
</protein>
<evidence type="ECO:0000313" key="2">
    <source>
        <dbReference type="EMBL" id="KAK7363175.1"/>
    </source>
</evidence>
<comment type="caution">
    <text evidence="2">The sequence shown here is derived from an EMBL/GenBank/DDBJ whole genome shotgun (WGS) entry which is preliminary data.</text>
</comment>
<sequence length="163" mass="18853">MVYHRRRINRYVHYEDSLLQLTENLFFFSLQVATSLLCIIRIHHVFERSFSFLQITNTSIWLLSVSRIILTISCEILGLTICLLPTSKMNKTWYLGESGSQYLSKEAWMIEPWNGHDSGLLSLIRLENLKGLNHLESCMGIPLLVLDLRGECQVEVEEGQLLP</sequence>
<organism evidence="2 3">
    <name type="scientific">Canavalia gladiata</name>
    <name type="common">Sword bean</name>
    <name type="synonym">Dolichos gladiatus</name>
    <dbReference type="NCBI Taxonomy" id="3824"/>
    <lineage>
        <taxon>Eukaryota</taxon>
        <taxon>Viridiplantae</taxon>
        <taxon>Streptophyta</taxon>
        <taxon>Embryophyta</taxon>
        <taxon>Tracheophyta</taxon>
        <taxon>Spermatophyta</taxon>
        <taxon>Magnoliopsida</taxon>
        <taxon>eudicotyledons</taxon>
        <taxon>Gunneridae</taxon>
        <taxon>Pentapetalae</taxon>
        <taxon>rosids</taxon>
        <taxon>fabids</taxon>
        <taxon>Fabales</taxon>
        <taxon>Fabaceae</taxon>
        <taxon>Papilionoideae</taxon>
        <taxon>50 kb inversion clade</taxon>
        <taxon>NPAAA clade</taxon>
        <taxon>indigoferoid/millettioid clade</taxon>
        <taxon>Phaseoleae</taxon>
        <taxon>Canavalia</taxon>
    </lineage>
</organism>
<keyword evidence="3" id="KW-1185">Reference proteome</keyword>
<accession>A0AAN9MY36</accession>
<dbReference type="EMBL" id="JAYMYQ010000001">
    <property type="protein sequence ID" value="KAK7363175.1"/>
    <property type="molecule type" value="Genomic_DNA"/>
</dbReference>